<comment type="caution">
    <text evidence="9">The sequence shown here is derived from an EMBL/GenBank/DDBJ whole genome shotgun (WGS) entry which is preliminary data.</text>
</comment>
<evidence type="ECO:0000256" key="5">
    <source>
        <dbReference type="ARBA" id="ARBA00023002"/>
    </source>
</evidence>
<evidence type="ECO:0000256" key="1">
    <source>
        <dbReference type="ARBA" id="ARBA00004985"/>
    </source>
</evidence>
<feature type="domain" description="Aldehyde dehydrogenase" evidence="8">
    <location>
        <begin position="8"/>
        <end position="286"/>
    </location>
</feature>
<dbReference type="SUPFAM" id="SSF53720">
    <property type="entry name" value="ALDH-like"/>
    <property type="match status" value="1"/>
</dbReference>
<comment type="subcellular location">
    <subcellularLocation>
        <location evidence="7">Cytoplasm</location>
    </subcellularLocation>
</comment>
<dbReference type="EMBL" id="AZEE01000004">
    <property type="protein sequence ID" value="KRK99688.1"/>
    <property type="molecule type" value="Genomic_DNA"/>
</dbReference>
<dbReference type="AlphaFoldDB" id="A0A0R1LWD4"/>
<feature type="domain" description="Aldehyde dehydrogenase" evidence="8">
    <location>
        <begin position="313"/>
        <end position="409"/>
    </location>
</feature>
<dbReference type="PIRSF" id="PIRSF000151">
    <property type="entry name" value="GPR"/>
    <property type="match status" value="1"/>
</dbReference>
<dbReference type="Gene3D" id="3.40.309.10">
    <property type="entry name" value="Aldehyde Dehydrogenase, Chain A, domain 2"/>
    <property type="match status" value="1"/>
</dbReference>
<keyword evidence="5 7" id="KW-0560">Oxidoreductase</keyword>
<name>A0A0R1LWD4_9LACO</name>
<dbReference type="InterPro" id="IPR016162">
    <property type="entry name" value="Ald_DH_N"/>
</dbReference>
<dbReference type="FunFam" id="3.40.309.10:FF:000006">
    <property type="entry name" value="Gamma-glutamyl phosphate reductase"/>
    <property type="match status" value="1"/>
</dbReference>
<keyword evidence="2 7" id="KW-0028">Amino-acid biosynthesis</keyword>
<dbReference type="EC" id="1.2.1.41" evidence="7"/>
<dbReference type="InterPro" id="IPR015590">
    <property type="entry name" value="Aldehyde_DH_dom"/>
</dbReference>
<evidence type="ECO:0000259" key="8">
    <source>
        <dbReference type="Pfam" id="PF00171"/>
    </source>
</evidence>
<keyword evidence="3 7" id="KW-0641">Proline biosynthesis</keyword>
<proteinExistence type="inferred from homology"/>
<dbReference type="GO" id="GO:0005737">
    <property type="term" value="C:cytoplasm"/>
    <property type="evidence" value="ECO:0007669"/>
    <property type="project" value="UniProtKB-SubCell"/>
</dbReference>
<dbReference type="OrthoDB" id="9809970at2"/>
<keyword evidence="7" id="KW-0963">Cytoplasm</keyword>
<dbReference type="GO" id="GO:0050661">
    <property type="term" value="F:NADP binding"/>
    <property type="evidence" value="ECO:0007669"/>
    <property type="project" value="InterPro"/>
</dbReference>
<evidence type="ECO:0000256" key="7">
    <source>
        <dbReference type="HAMAP-Rule" id="MF_00412"/>
    </source>
</evidence>
<dbReference type="STRING" id="1423776.FD04_GL002465"/>
<evidence type="ECO:0000313" key="10">
    <source>
        <dbReference type="Proteomes" id="UP000051160"/>
    </source>
</evidence>
<evidence type="ECO:0000256" key="3">
    <source>
        <dbReference type="ARBA" id="ARBA00022650"/>
    </source>
</evidence>
<dbReference type="Pfam" id="PF00171">
    <property type="entry name" value="Aldedh"/>
    <property type="match status" value="2"/>
</dbReference>
<dbReference type="InterPro" id="IPR000965">
    <property type="entry name" value="GPR_dom"/>
</dbReference>
<evidence type="ECO:0000313" key="9">
    <source>
        <dbReference type="EMBL" id="KRK99688.1"/>
    </source>
</evidence>
<dbReference type="PATRIC" id="fig|1423776.4.peg.2501"/>
<comment type="pathway">
    <text evidence="1 7">Amino-acid biosynthesis; L-proline biosynthesis; L-glutamate 5-semialdehyde from L-glutamate: step 2/2.</text>
</comment>
<protein>
    <recommendedName>
        <fullName evidence="7">Gamma-glutamyl phosphate reductase</fullName>
        <shortName evidence="7">GPR</shortName>
        <ecNumber evidence="7">1.2.1.41</ecNumber>
    </recommendedName>
    <alternativeName>
        <fullName evidence="7">Glutamate-5-semialdehyde dehydrogenase</fullName>
    </alternativeName>
    <alternativeName>
        <fullName evidence="7">Glutamyl-gamma-semialdehyde dehydrogenase</fullName>
        <shortName evidence="7">GSA dehydrogenase</shortName>
    </alternativeName>
</protein>
<keyword evidence="4 7" id="KW-0521">NADP</keyword>
<dbReference type="PANTHER" id="PTHR11063:SF8">
    <property type="entry name" value="DELTA-1-PYRROLINE-5-CARBOXYLATE SYNTHASE"/>
    <property type="match status" value="1"/>
</dbReference>
<evidence type="ECO:0000256" key="4">
    <source>
        <dbReference type="ARBA" id="ARBA00022857"/>
    </source>
</evidence>
<organism evidence="9 10">
    <name type="scientific">Secundilactobacillus odoratitofui DSM 19909 = JCM 15043</name>
    <dbReference type="NCBI Taxonomy" id="1423776"/>
    <lineage>
        <taxon>Bacteria</taxon>
        <taxon>Bacillati</taxon>
        <taxon>Bacillota</taxon>
        <taxon>Bacilli</taxon>
        <taxon>Lactobacillales</taxon>
        <taxon>Lactobacillaceae</taxon>
        <taxon>Secundilactobacillus</taxon>
    </lineage>
</organism>
<evidence type="ECO:0000256" key="6">
    <source>
        <dbReference type="ARBA" id="ARBA00049024"/>
    </source>
</evidence>
<comment type="similarity">
    <text evidence="7">Belongs to the gamma-glutamyl phosphate reductase family.</text>
</comment>
<comment type="function">
    <text evidence="7">Catalyzes the NADPH-dependent reduction of L-glutamate 5-phosphate into L-glutamate 5-semialdehyde and phosphate. The product spontaneously undergoes cyclization to form 1-pyrroline-5-carboxylate.</text>
</comment>
<dbReference type="GO" id="GO:0055129">
    <property type="term" value="P:L-proline biosynthetic process"/>
    <property type="evidence" value="ECO:0007669"/>
    <property type="project" value="UniProtKB-UniRule"/>
</dbReference>
<dbReference type="UniPathway" id="UPA00098">
    <property type="reaction ID" value="UER00360"/>
</dbReference>
<gene>
    <name evidence="7" type="primary">proA</name>
    <name evidence="9" type="ORF">FD04_GL002465</name>
</gene>
<dbReference type="InterPro" id="IPR016163">
    <property type="entry name" value="Ald_DH_C"/>
</dbReference>
<dbReference type="PROSITE" id="PS01223">
    <property type="entry name" value="PROA"/>
    <property type="match status" value="1"/>
</dbReference>
<accession>A0A0R1LWD4</accession>
<dbReference type="Gene3D" id="3.40.605.10">
    <property type="entry name" value="Aldehyde Dehydrogenase, Chain A, domain 1"/>
    <property type="match status" value="1"/>
</dbReference>
<comment type="catalytic activity">
    <reaction evidence="6 7">
        <text>L-glutamate 5-semialdehyde + phosphate + NADP(+) = L-glutamyl 5-phosphate + NADPH + H(+)</text>
        <dbReference type="Rhea" id="RHEA:19541"/>
        <dbReference type="ChEBI" id="CHEBI:15378"/>
        <dbReference type="ChEBI" id="CHEBI:43474"/>
        <dbReference type="ChEBI" id="CHEBI:57783"/>
        <dbReference type="ChEBI" id="CHEBI:58066"/>
        <dbReference type="ChEBI" id="CHEBI:58274"/>
        <dbReference type="ChEBI" id="CHEBI:58349"/>
        <dbReference type="EC" id="1.2.1.41"/>
    </reaction>
</comment>
<dbReference type="HAMAP" id="MF_00412">
    <property type="entry name" value="ProA"/>
    <property type="match status" value="1"/>
</dbReference>
<dbReference type="InterPro" id="IPR016161">
    <property type="entry name" value="Ald_DH/histidinol_DH"/>
</dbReference>
<dbReference type="RefSeq" id="WP_054702351.1">
    <property type="nucleotide sequence ID" value="NZ_AZEE01000004.1"/>
</dbReference>
<dbReference type="Proteomes" id="UP000051160">
    <property type="component" value="Unassembled WGS sequence"/>
</dbReference>
<dbReference type="CDD" id="cd07079">
    <property type="entry name" value="ALDH_F18-19_ProA-GPR"/>
    <property type="match status" value="1"/>
</dbReference>
<dbReference type="PANTHER" id="PTHR11063">
    <property type="entry name" value="GLUTAMATE SEMIALDEHYDE DEHYDROGENASE"/>
    <property type="match status" value="1"/>
</dbReference>
<keyword evidence="10" id="KW-1185">Reference proteome</keyword>
<dbReference type="GO" id="GO:0004350">
    <property type="term" value="F:glutamate-5-semialdehyde dehydrogenase activity"/>
    <property type="evidence" value="ECO:0007669"/>
    <property type="project" value="UniProtKB-UniRule"/>
</dbReference>
<dbReference type="NCBIfam" id="TIGR00407">
    <property type="entry name" value="proA"/>
    <property type="match status" value="1"/>
</dbReference>
<sequence length="420" mass="45527">MASETIKTSQLEMMGQLAKTAETQLSQLSNQVRNQGLKVMAEALMTHTEDILKANQIDLDNATDLKASFVDRLTLTVDRIKAMAEGMQQVAQLPDPIGSVDKMWQNDAGLMIGKQRVPLGVIGIIFEARPNVTADASALAFKSGNAVLLRGGKEAIKTNIAISDVLREALASIDVDENAIQLVHDTSHETANEMMALTGYLDVLIPRGGRGLIQRVVTTAKVPVIETGAGNCHIYVDQYAELQMAVDITVNAKVQRPSVCNAAEKLVIHSAVADDYLPVIAAALADQGVQLRGDERARAIVPSMVAATDADWDEEYNDLIMAVKVVDSEDEAIAHINAHNTKHSEAIITDNYQNGQQFLKQIDAACVYINASTRFTDGFEFGFGAEIGISTQKLHARGPMGLHELTSTKYIIYGEGQVRQ</sequence>
<dbReference type="InterPro" id="IPR012134">
    <property type="entry name" value="Glu-5-SA_DH"/>
</dbReference>
<evidence type="ECO:0000256" key="2">
    <source>
        <dbReference type="ARBA" id="ARBA00022605"/>
    </source>
</evidence>
<dbReference type="NCBIfam" id="NF001221">
    <property type="entry name" value="PRK00197.1"/>
    <property type="match status" value="1"/>
</dbReference>
<reference evidence="9 10" key="1">
    <citation type="journal article" date="2015" name="Genome Announc.">
        <title>Expanding the biotechnology potential of lactobacilli through comparative genomics of 213 strains and associated genera.</title>
        <authorList>
            <person name="Sun Z."/>
            <person name="Harris H.M."/>
            <person name="McCann A."/>
            <person name="Guo C."/>
            <person name="Argimon S."/>
            <person name="Zhang W."/>
            <person name="Yang X."/>
            <person name="Jeffery I.B."/>
            <person name="Cooney J.C."/>
            <person name="Kagawa T.F."/>
            <person name="Liu W."/>
            <person name="Song Y."/>
            <person name="Salvetti E."/>
            <person name="Wrobel A."/>
            <person name="Rasinkangas P."/>
            <person name="Parkhill J."/>
            <person name="Rea M.C."/>
            <person name="O'Sullivan O."/>
            <person name="Ritari J."/>
            <person name="Douillard F.P."/>
            <person name="Paul Ross R."/>
            <person name="Yang R."/>
            <person name="Briner A.E."/>
            <person name="Felis G.E."/>
            <person name="de Vos W.M."/>
            <person name="Barrangou R."/>
            <person name="Klaenhammer T.R."/>
            <person name="Caufield P.W."/>
            <person name="Cui Y."/>
            <person name="Zhang H."/>
            <person name="O'Toole P.W."/>
        </authorList>
    </citation>
    <scope>NUCLEOTIDE SEQUENCE [LARGE SCALE GENOMIC DNA]</scope>
    <source>
        <strain evidence="9 10">DSM 19909</strain>
    </source>
</reference>
<dbReference type="InterPro" id="IPR020593">
    <property type="entry name" value="G-glutamylP_reductase_CS"/>
</dbReference>